<evidence type="ECO:0000256" key="3">
    <source>
        <dbReference type="ARBA" id="ARBA00022781"/>
    </source>
</evidence>
<reference evidence="7 8" key="1">
    <citation type="journal article" date="2016" name="Proc. Natl. Acad. Sci. U.S.A.">
        <title>Comparative genomics of biotechnologically important yeasts.</title>
        <authorList>
            <person name="Riley R."/>
            <person name="Haridas S."/>
            <person name="Wolfe K.H."/>
            <person name="Lopes M.R."/>
            <person name="Hittinger C.T."/>
            <person name="Goeker M."/>
            <person name="Salamov A.A."/>
            <person name="Wisecaver J.H."/>
            <person name="Long T.M."/>
            <person name="Calvey C.H."/>
            <person name="Aerts A.L."/>
            <person name="Barry K.W."/>
            <person name="Choi C."/>
            <person name="Clum A."/>
            <person name="Coughlan A.Y."/>
            <person name="Deshpande S."/>
            <person name="Douglass A.P."/>
            <person name="Hanson S.J."/>
            <person name="Klenk H.-P."/>
            <person name="LaButti K.M."/>
            <person name="Lapidus A."/>
            <person name="Lindquist E.A."/>
            <person name="Lipzen A.M."/>
            <person name="Meier-Kolthoff J.P."/>
            <person name="Ohm R.A."/>
            <person name="Otillar R.P."/>
            <person name="Pangilinan J.L."/>
            <person name="Peng Y."/>
            <person name="Rokas A."/>
            <person name="Rosa C.A."/>
            <person name="Scheuner C."/>
            <person name="Sibirny A.A."/>
            <person name="Slot J.C."/>
            <person name="Stielow J.B."/>
            <person name="Sun H."/>
            <person name="Kurtzman C.P."/>
            <person name="Blackwell M."/>
            <person name="Grigoriev I.V."/>
            <person name="Jeffries T.W."/>
        </authorList>
    </citation>
    <scope>NUCLEOTIDE SEQUENCE [LARGE SCALE GENOMIC DNA]</scope>
    <source>
        <strain evidence="7 8">DSM 6958</strain>
    </source>
</reference>
<keyword evidence="4 5" id="KW-0406">Ion transport</keyword>
<keyword evidence="8" id="KW-1185">Reference proteome</keyword>
<gene>
    <name evidence="7" type="ORF">NADFUDRAFT_39646</name>
</gene>
<keyword evidence="2 5" id="KW-0813">Transport</keyword>
<dbReference type="AlphaFoldDB" id="A0A1E3PS49"/>
<dbReference type="EMBL" id="KV454406">
    <property type="protein sequence ID" value="ODQ68251.1"/>
    <property type="molecule type" value="Genomic_DNA"/>
</dbReference>
<comment type="subunit">
    <text evidence="5">V-ATPase is a heteromultimeric enzyme made up of two complexes: the ATP-hydrolytic V1 complex and the proton translocation V0 complex.</text>
</comment>
<dbReference type="FunFam" id="1.20.5.2950:FF:000001">
    <property type="entry name" value="V-type proton ATPase subunit G"/>
    <property type="match status" value="1"/>
</dbReference>
<evidence type="ECO:0000313" key="7">
    <source>
        <dbReference type="EMBL" id="ODQ68251.1"/>
    </source>
</evidence>
<dbReference type="PANTHER" id="PTHR12713:SF11">
    <property type="entry name" value="V-TYPE PROTON ATPASE SUBUNIT G"/>
    <property type="match status" value="1"/>
</dbReference>
<organism evidence="7 8">
    <name type="scientific">Nadsonia fulvescens var. elongata DSM 6958</name>
    <dbReference type="NCBI Taxonomy" id="857566"/>
    <lineage>
        <taxon>Eukaryota</taxon>
        <taxon>Fungi</taxon>
        <taxon>Dikarya</taxon>
        <taxon>Ascomycota</taxon>
        <taxon>Saccharomycotina</taxon>
        <taxon>Dipodascomycetes</taxon>
        <taxon>Dipodascales</taxon>
        <taxon>Dipodascales incertae sedis</taxon>
        <taxon>Nadsonia</taxon>
    </lineage>
</organism>
<dbReference type="NCBIfam" id="TIGR01147">
    <property type="entry name" value="V_ATP_synt_G"/>
    <property type="match status" value="1"/>
</dbReference>
<dbReference type="GO" id="GO:0000221">
    <property type="term" value="C:vacuolar proton-transporting V-type ATPase, V1 domain"/>
    <property type="evidence" value="ECO:0007669"/>
    <property type="project" value="EnsemblFungi"/>
</dbReference>
<dbReference type="InterPro" id="IPR005124">
    <property type="entry name" value="V-ATPase_G"/>
</dbReference>
<accession>A0A1E3PS49</accession>
<dbReference type="OrthoDB" id="250802at2759"/>
<dbReference type="Proteomes" id="UP000095009">
    <property type="component" value="Unassembled WGS sequence"/>
</dbReference>
<name>A0A1E3PS49_9ASCO</name>
<evidence type="ECO:0000256" key="2">
    <source>
        <dbReference type="ARBA" id="ARBA00022448"/>
    </source>
</evidence>
<dbReference type="Pfam" id="PF03179">
    <property type="entry name" value="V-ATPase_G"/>
    <property type="match status" value="1"/>
</dbReference>
<dbReference type="STRING" id="857566.A0A1E3PS49"/>
<feature type="region of interest" description="Disordered" evidence="6">
    <location>
        <begin position="40"/>
        <end position="75"/>
    </location>
</feature>
<protein>
    <recommendedName>
        <fullName evidence="5">V-type proton ATPase subunit G</fullName>
    </recommendedName>
</protein>
<dbReference type="GO" id="GO:0016887">
    <property type="term" value="F:ATP hydrolysis activity"/>
    <property type="evidence" value="ECO:0007669"/>
    <property type="project" value="TreeGrafter"/>
</dbReference>
<evidence type="ECO:0000256" key="6">
    <source>
        <dbReference type="SAM" id="MobiDB-lite"/>
    </source>
</evidence>
<evidence type="ECO:0000313" key="8">
    <source>
        <dbReference type="Proteomes" id="UP000095009"/>
    </source>
</evidence>
<sequence length="115" mass="12810">MSAQRSTGIQTLLEAERKAHEIVQTARAFRTNRLRAAKADASKDIEEYKAEKEQEFRKYEASHSGSNDQAEKDAELAVQSQLDEIKQQASSTKASVVDKLIQAVTTPQPELHINA</sequence>
<keyword evidence="3 5" id="KW-0375">Hydrogen ion transport</keyword>
<comment type="function">
    <text evidence="5">Subunit of the V1 complex of vacuolar(H+)-ATPase (V-ATPase), a multisubunit enzyme composed of a peripheral complex (V1) that hydrolyzes ATP and a membrane integral complex (V0) that translocates protons. V-ATPase is responsible for acidifying and maintaining the pH of intracellular compartments and in some cell types, is targeted to the plasma membrane, where it is responsible for acidifying the extracellular environment.</text>
</comment>
<proteinExistence type="inferred from homology"/>
<dbReference type="PANTHER" id="PTHR12713">
    <property type="entry name" value="VACUOLAR ATP SYNTHASE SUBUNIT G"/>
    <property type="match status" value="1"/>
</dbReference>
<evidence type="ECO:0000256" key="5">
    <source>
        <dbReference type="RuleBase" id="RU364019"/>
    </source>
</evidence>
<dbReference type="Gene3D" id="1.20.5.2950">
    <property type="match status" value="1"/>
</dbReference>
<comment type="similarity">
    <text evidence="1 5">Belongs to the V-ATPase G subunit family.</text>
</comment>
<evidence type="ECO:0000256" key="1">
    <source>
        <dbReference type="ARBA" id="ARBA00010066"/>
    </source>
</evidence>
<dbReference type="GO" id="GO:0046961">
    <property type="term" value="F:proton-transporting ATPase activity, rotational mechanism"/>
    <property type="evidence" value="ECO:0007669"/>
    <property type="project" value="InterPro"/>
</dbReference>
<evidence type="ECO:0000256" key="4">
    <source>
        <dbReference type="ARBA" id="ARBA00023065"/>
    </source>
</evidence>
<feature type="compositionally biased region" description="Basic and acidic residues" evidence="6">
    <location>
        <begin position="40"/>
        <end position="61"/>
    </location>
</feature>